<accession>A0A8S3SSB7</accession>
<dbReference type="PRINTS" id="PR01415">
    <property type="entry name" value="ANKYRIN"/>
</dbReference>
<dbReference type="SMART" id="SM00248">
    <property type="entry name" value="ANK"/>
    <property type="match status" value="5"/>
</dbReference>
<sequence length="167" mass="18528">MVLVLFMASQQGYTGIVKLLLEHNHTVDLCDMDGRSPLFMASQQGHTDIVKLLLEMNSNVDLCDSNGFTPLIESCSNNNTSIIQLLLTHKPNIDAQIYDGGRRNNTGFYACEVGHEDVVRLLLDKGAHTQICRFDGKSPLDSATDNGHTSIVCMVTEHMKKEDLLSY</sequence>
<evidence type="ECO:0000256" key="2">
    <source>
        <dbReference type="ARBA" id="ARBA00023043"/>
    </source>
</evidence>
<keyword evidence="1" id="KW-0677">Repeat</keyword>
<dbReference type="PROSITE" id="PS50088">
    <property type="entry name" value="ANK_REPEAT"/>
    <property type="match status" value="1"/>
</dbReference>
<dbReference type="Gene3D" id="1.25.40.20">
    <property type="entry name" value="Ankyrin repeat-containing domain"/>
    <property type="match status" value="2"/>
</dbReference>
<keyword evidence="5" id="KW-1185">Reference proteome</keyword>
<organism evidence="4 5">
    <name type="scientific">Mytilus edulis</name>
    <name type="common">Blue mussel</name>
    <dbReference type="NCBI Taxonomy" id="6550"/>
    <lineage>
        <taxon>Eukaryota</taxon>
        <taxon>Metazoa</taxon>
        <taxon>Spiralia</taxon>
        <taxon>Lophotrochozoa</taxon>
        <taxon>Mollusca</taxon>
        <taxon>Bivalvia</taxon>
        <taxon>Autobranchia</taxon>
        <taxon>Pteriomorphia</taxon>
        <taxon>Mytilida</taxon>
        <taxon>Mytiloidea</taxon>
        <taxon>Mytilidae</taxon>
        <taxon>Mytilinae</taxon>
        <taxon>Mytilus</taxon>
    </lineage>
</organism>
<feature type="repeat" description="ANK" evidence="3">
    <location>
        <begin position="33"/>
        <end position="65"/>
    </location>
</feature>
<gene>
    <name evidence="4" type="ORF">MEDL_36595</name>
</gene>
<evidence type="ECO:0000313" key="4">
    <source>
        <dbReference type="EMBL" id="CAG2223300.1"/>
    </source>
</evidence>
<dbReference type="InterPro" id="IPR036770">
    <property type="entry name" value="Ankyrin_rpt-contain_sf"/>
</dbReference>
<proteinExistence type="predicted"/>
<dbReference type="EMBL" id="CAJPWZ010001782">
    <property type="protein sequence ID" value="CAG2223300.1"/>
    <property type="molecule type" value="Genomic_DNA"/>
</dbReference>
<protein>
    <submittedName>
        <fullName evidence="4">Uncharacterized protein</fullName>
    </submittedName>
</protein>
<reference evidence="4" key="1">
    <citation type="submission" date="2021-03" db="EMBL/GenBank/DDBJ databases">
        <authorList>
            <person name="Bekaert M."/>
        </authorList>
    </citation>
    <scope>NUCLEOTIDE SEQUENCE</scope>
</reference>
<dbReference type="Proteomes" id="UP000683360">
    <property type="component" value="Unassembled WGS sequence"/>
</dbReference>
<dbReference type="PANTHER" id="PTHR24198">
    <property type="entry name" value="ANKYRIN REPEAT AND PROTEIN KINASE DOMAIN-CONTAINING PROTEIN"/>
    <property type="match status" value="1"/>
</dbReference>
<dbReference type="OrthoDB" id="6143116at2759"/>
<evidence type="ECO:0000256" key="1">
    <source>
        <dbReference type="ARBA" id="ARBA00022737"/>
    </source>
</evidence>
<evidence type="ECO:0000313" key="5">
    <source>
        <dbReference type="Proteomes" id="UP000683360"/>
    </source>
</evidence>
<dbReference type="InterPro" id="IPR002110">
    <property type="entry name" value="Ankyrin_rpt"/>
</dbReference>
<dbReference type="AlphaFoldDB" id="A0A8S3SSB7"/>
<keyword evidence="2 3" id="KW-0040">ANK repeat</keyword>
<dbReference type="SUPFAM" id="SSF48403">
    <property type="entry name" value="Ankyrin repeat"/>
    <property type="match status" value="1"/>
</dbReference>
<name>A0A8S3SSB7_MYTED</name>
<comment type="caution">
    <text evidence="4">The sequence shown here is derived from an EMBL/GenBank/DDBJ whole genome shotgun (WGS) entry which is preliminary data.</text>
</comment>
<evidence type="ECO:0000256" key="3">
    <source>
        <dbReference type="PROSITE-ProRule" id="PRU00023"/>
    </source>
</evidence>
<dbReference type="Pfam" id="PF12796">
    <property type="entry name" value="Ank_2"/>
    <property type="match status" value="2"/>
</dbReference>
<dbReference type="PROSITE" id="PS50297">
    <property type="entry name" value="ANK_REP_REGION"/>
    <property type="match status" value="1"/>
</dbReference>
<dbReference type="PANTHER" id="PTHR24198:SF165">
    <property type="entry name" value="ANKYRIN REPEAT-CONTAINING PROTEIN-RELATED"/>
    <property type="match status" value="1"/>
</dbReference>